<reference evidence="1 2" key="1">
    <citation type="submission" date="2021-02" db="EMBL/GenBank/DDBJ databases">
        <title>De Novo genome assembly of isolated myxobacteria.</title>
        <authorList>
            <person name="Stevens D.C."/>
        </authorList>
    </citation>
    <scope>NUCLEOTIDE SEQUENCE [LARGE SCALE GENOMIC DNA]</scope>
    <source>
        <strain evidence="1 2">ATCC 29039</strain>
    </source>
</reference>
<organism evidence="1 2">
    <name type="scientific">Corallococcus macrosporus</name>
    <dbReference type="NCBI Taxonomy" id="35"/>
    <lineage>
        <taxon>Bacteria</taxon>
        <taxon>Pseudomonadati</taxon>
        <taxon>Myxococcota</taxon>
        <taxon>Myxococcia</taxon>
        <taxon>Myxococcales</taxon>
        <taxon>Cystobacterineae</taxon>
        <taxon>Myxococcaceae</taxon>
        <taxon>Corallococcus</taxon>
    </lineage>
</organism>
<proteinExistence type="predicted"/>
<evidence type="ECO:0008006" key="3">
    <source>
        <dbReference type="Google" id="ProtNLM"/>
    </source>
</evidence>
<evidence type="ECO:0000313" key="1">
    <source>
        <dbReference type="EMBL" id="MBN8228733.1"/>
    </source>
</evidence>
<sequence>MNFPVDVGEKYALIALNADTDIQSPVDLGSGISAHPEGSFELPGHWKKWLGSMRAEDIEKSSLFLIIKTKSEHPAVLDGQNLELMRKAGNLYWGLLASDRLALEGAGTHLTGANSGDGPDVRQIAELHRHVRVLGMMPKAVTEAHLRRAKNLAFNLQELLAMPGMRRMQLAISTFLLAFTENDLGERIHQFVRALDGVTRVRDRHEFKKRSVLLAGPDYQDLCLQLYAIRSNIEHFNDPEKGLDVLPSRESQLRACRYSIAAEALARHCFSHLVENRQLWPHFTDDQVESFWKRPIAEQSQIWGPAFDLTSALAGFRPEWVPHLSDMGEDD</sequence>
<accession>A0ABS3DAR5</accession>
<comment type="caution">
    <text evidence="1">The sequence shown here is derived from an EMBL/GenBank/DDBJ whole genome shotgun (WGS) entry which is preliminary data.</text>
</comment>
<keyword evidence="2" id="KW-1185">Reference proteome</keyword>
<dbReference type="RefSeq" id="WP_207051528.1">
    <property type="nucleotide sequence ID" value="NZ_JAFIMU010000007.1"/>
</dbReference>
<evidence type="ECO:0000313" key="2">
    <source>
        <dbReference type="Proteomes" id="UP000664052"/>
    </source>
</evidence>
<protein>
    <recommendedName>
        <fullName evidence="3">Apea-like HEPN domain-containing protein</fullName>
    </recommendedName>
</protein>
<gene>
    <name evidence="1" type="ORF">JYK02_14585</name>
</gene>
<dbReference type="Proteomes" id="UP000664052">
    <property type="component" value="Unassembled WGS sequence"/>
</dbReference>
<dbReference type="EMBL" id="JAFIMU010000007">
    <property type="protein sequence ID" value="MBN8228733.1"/>
    <property type="molecule type" value="Genomic_DNA"/>
</dbReference>
<name>A0ABS3DAR5_9BACT</name>